<dbReference type="PANTHER" id="PTHR34043">
    <property type="entry name" value="ALPHA/BETA-HYDROLASES SUPERFAMILY PROTEIN"/>
    <property type="match status" value="1"/>
</dbReference>
<dbReference type="Gene3D" id="3.40.50.1820">
    <property type="entry name" value="alpha/beta hydrolase"/>
    <property type="match status" value="1"/>
</dbReference>
<evidence type="ECO:0000256" key="5">
    <source>
        <dbReference type="ARBA" id="ARBA00022729"/>
    </source>
</evidence>
<dbReference type="PANTHER" id="PTHR34043:SF3">
    <property type="entry name" value="ALPHA_BETA-HYDROLASES SUPERFAMILY PROTEIN"/>
    <property type="match status" value="1"/>
</dbReference>
<evidence type="ECO:0000313" key="11">
    <source>
        <dbReference type="Proteomes" id="UP000236500"/>
    </source>
</evidence>
<comment type="catalytic activity">
    <reaction evidence="1">
        <text>a triacylglycerol + H2O = a diacylglycerol + a fatty acid + H(+)</text>
        <dbReference type="Rhea" id="RHEA:12044"/>
        <dbReference type="ChEBI" id="CHEBI:15377"/>
        <dbReference type="ChEBI" id="CHEBI:15378"/>
        <dbReference type="ChEBI" id="CHEBI:17855"/>
        <dbReference type="ChEBI" id="CHEBI:18035"/>
        <dbReference type="ChEBI" id="CHEBI:28868"/>
        <dbReference type="EC" id="3.1.1.3"/>
    </reaction>
</comment>
<evidence type="ECO:0000256" key="6">
    <source>
        <dbReference type="ARBA" id="ARBA00022801"/>
    </source>
</evidence>
<dbReference type="InterPro" id="IPR029058">
    <property type="entry name" value="AB_hydrolase_fold"/>
</dbReference>
<dbReference type="InterPro" id="IPR056304">
    <property type="entry name" value="Lip-like_C"/>
</dbReference>
<organism evidence="10 11">
    <name type="scientific">Listeria newyorkensis</name>
    <dbReference type="NCBI Taxonomy" id="1497681"/>
    <lineage>
        <taxon>Bacteria</taxon>
        <taxon>Bacillati</taxon>
        <taxon>Bacillota</taxon>
        <taxon>Bacilli</taxon>
        <taxon>Bacillales</taxon>
        <taxon>Listeriaceae</taxon>
        <taxon>Listeria</taxon>
    </lineage>
</organism>
<evidence type="ECO:0000313" key="10">
    <source>
        <dbReference type="EMBL" id="PNP89135.1"/>
    </source>
</evidence>
<keyword evidence="4" id="KW-0964">Secreted</keyword>
<dbReference type="Proteomes" id="UP000236500">
    <property type="component" value="Unassembled WGS sequence"/>
</dbReference>
<comment type="subcellular location">
    <subcellularLocation>
        <location evidence="2">Secreted</location>
    </subcellularLocation>
</comment>
<gene>
    <name evidence="10" type="ORF">BMT55_13470</name>
</gene>
<protein>
    <recommendedName>
        <fullName evidence="3">triacylglycerol lipase</fullName>
        <ecNumber evidence="3">3.1.1.3</ecNumber>
    </recommendedName>
</protein>
<reference evidence="10 11" key="1">
    <citation type="submission" date="2016-11" db="EMBL/GenBank/DDBJ databases">
        <title>Whole Genome Sequence of Listeria newyorkensis.</title>
        <authorList>
            <person name="Frink S."/>
            <person name="Morales C."/>
            <person name="Kiang D."/>
        </authorList>
    </citation>
    <scope>NUCLEOTIDE SEQUENCE [LARGE SCALE GENOMIC DNA]</scope>
    <source>
        <strain evidence="10 11">F1604011-044</strain>
    </source>
</reference>
<name>A0ABX4XJM1_9LIST</name>
<keyword evidence="6" id="KW-0378">Hydrolase</keyword>
<dbReference type="EC" id="3.1.1.3" evidence="3"/>
<dbReference type="EMBL" id="MPDH01000019">
    <property type="protein sequence ID" value="PNP89135.1"/>
    <property type="molecule type" value="Genomic_DNA"/>
</dbReference>
<evidence type="ECO:0000256" key="1">
    <source>
        <dbReference type="ARBA" id="ARBA00001024"/>
    </source>
</evidence>
<evidence type="ECO:0000256" key="8">
    <source>
        <dbReference type="ARBA" id="ARBA00023098"/>
    </source>
</evidence>
<evidence type="ECO:0000256" key="4">
    <source>
        <dbReference type="ARBA" id="ARBA00022525"/>
    </source>
</evidence>
<feature type="domain" description="Lipase-like C-terminal" evidence="9">
    <location>
        <begin position="28"/>
        <end position="384"/>
    </location>
</feature>
<keyword evidence="7" id="KW-0442">Lipid degradation</keyword>
<evidence type="ECO:0000259" key="9">
    <source>
        <dbReference type="Pfam" id="PF24708"/>
    </source>
</evidence>
<keyword evidence="11" id="KW-1185">Reference proteome</keyword>
<evidence type="ECO:0000256" key="7">
    <source>
        <dbReference type="ARBA" id="ARBA00022963"/>
    </source>
</evidence>
<keyword evidence="5" id="KW-0732">Signal</keyword>
<evidence type="ECO:0000256" key="3">
    <source>
        <dbReference type="ARBA" id="ARBA00013279"/>
    </source>
</evidence>
<sequence length="407" mass="45018">MFLAVVAFLVCVSFQGINQKTVAAAKQNDYPIILVHGLTGWDRNEVLGFKYWGGLNDIQEVLKQNGYPTYTAAVGPVSSNWDRTAELYAYIMGGTVDYGAAHAAKEKHARYGRTYPGIYQRWSDVNKIHLVGHSMGGLTIRQLTSMLEEGNAEEQAYYKANPEAGISPLFVGKKHSVQSVTTLATPNNGTSFAEDNNALVPIIEDMIIGMSALSGKILNPVVYDFKLDQFGLKRQPYELLSAYHDRVFSSSIWDSKDISSYDLSVEGVIANQKNMQTKSDVYYFSHTGQATTQTPIFKQQIPVLTMFPAIIPGAKYMNSFRKTASNGMKIDDSWAASDGLVNVISSYYPFDSLAKQADNKPVKGQWSYYPAKQGWDHLDINGIGDKSSSLVNAFYLDIAKELSALPK</sequence>
<dbReference type="SUPFAM" id="SSF53474">
    <property type="entry name" value="alpha/beta-Hydrolases"/>
    <property type="match status" value="1"/>
</dbReference>
<keyword evidence="8" id="KW-0443">Lipid metabolism</keyword>
<comment type="caution">
    <text evidence="10">The sequence shown here is derived from an EMBL/GenBank/DDBJ whole genome shotgun (WGS) entry which is preliminary data.</text>
</comment>
<dbReference type="Pfam" id="PF24708">
    <property type="entry name" value="Lip_C"/>
    <property type="match status" value="1"/>
</dbReference>
<accession>A0ABX4XJM1</accession>
<proteinExistence type="predicted"/>
<evidence type="ECO:0000256" key="2">
    <source>
        <dbReference type="ARBA" id="ARBA00004613"/>
    </source>
</evidence>